<keyword evidence="2" id="KW-1185">Reference proteome</keyword>
<dbReference type="Pfam" id="PF08443">
    <property type="entry name" value="RimK"/>
    <property type="match status" value="1"/>
</dbReference>
<protein>
    <submittedName>
        <fullName evidence="1">Uncharacterized protein</fullName>
    </submittedName>
</protein>
<dbReference type="SUPFAM" id="SSF56059">
    <property type="entry name" value="Glutathione synthetase ATP-binding domain-like"/>
    <property type="match status" value="1"/>
</dbReference>
<evidence type="ECO:0000313" key="1">
    <source>
        <dbReference type="EMBL" id="RKM92508.1"/>
    </source>
</evidence>
<dbReference type="RefSeq" id="WP_106967749.1">
    <property type="nucleotide sequence ID" value="NZ_JNAD02000013.1"/>
</dbReference>
<name>A0A3R7IZJ1_9ACTN</name>
<gene>
    <name evidence="1" type="ORF">SFRA_024215</name>
</gene>
<dbReference type="AlphaFoldDB" id="A0A3R7IZJ1"/>
<reference evidence="1 2" key="1">
    <citation type="journal article" date="2014" name="Genome Announc.">
        <title>Draft Genome Sequence of Streptomyces fradiae ATCC 19609, a Strain Highly Sensitive to Antibiotics.</title>
        <authorList>
            <person name="Bekker O.B."/>
            <person name="Klimina K.M."/>
            <person name="Vatlin A.A."/>
            <person name="Zakharevich N.V."/>
            <person name="Kasianov A.S."/>
            <person name="Danilenko V.N."/>
        </authorList>
    </citation>
    <scope>NUCLEOTIDE SEQUENCE [LARGE SCALE GENOMIC DNA]</scope>
    <source>
        <strain evidence="1 2">ATCC 19609</strain>
    </source>
</reference>
<evidence type="ECO:0000313" key="2">
    <source>
        <dbReference type="Proteomes" id="UP000028058"/>
    </source>
</evidence>
<comment type="caution">
    <text evidence="1">The sequence shown here is derived from an EMBL/GenBank/DDBJ whole genome shotgun (WGS) entry which is preliminary data.</text>
</comment>
<dbReference type="EMBL" id="JNAD02000013">
    <property type="protein sequence ID" value="RKM92508.1"/>
    <property type="molecule type" value="Genomic_DNA"/>
</dbReference>
<accession>A0A3R7IZJ1</accession>
<proteinExistence type="predicted"/>
<dbReference type="Proteomes" id="UP000028058">
    <property type="component" value="Unassembled WGS sequence"/>
</dbReference>
<sequence>MQTAKTSDWSSSAARWSPRTDALRLLGSSTNRALGATVEAITPPSEVADLACRAARACGLDIADIDVSITDRYGPAVLEADTDTGVARGVPTLTGRDLATEMADHVAFLAASGHRPSSAPRSAGDDVGLSADSIRR</sequence>
<dbReference type="InterPro" id="IPR013651">
    <property type="entry name" value="ATP-grasp_RimK-type"/>
</dbReference>
<organism evidence="1 2">
    <name type="scientific">Streptomyces xinghaiensis</name>
    <dbReference type="NCBI Taxonomy" id="1038928"/>
    <lineage>
        <taxon>Bacteria</taxon>
        <taxon>Bacillati</taxon>
        <taxon>Actinomycetota</taxon>
        <taxon>Actinomycetes</taxon>
        <taxon>Kitasatosporales</taxon>
        <taxon>Streptomycetaceae</taxon>
        <taxon>Streptomyces</taxon>
    </lineage>
</organism>
<dbReference type="Gene3D" id="3.30.470.20">
    <property type="entry name" value="ATP-grasp fold, B domain"/>
    <property type="match status" value="1"/>
</dbReference>